<dbReference type="InParanoid" id="G8Y536"/>
<protein>
    <submittedName>
        <fullName evidence="1">Piso0_005438 protein</fullName>
    </submittedName>
</protein>
<evidence type="ECO:0000313" key="2">
    <source>
        <dbReference type="Proteomes" id="UP000005222"/>
    </source>
</evidence>
<organism evidence="1 2">
    <name type="scientific">Pichia sorbitophila (strain ATCC MYA-4447 / BCRC 22081 / CBS 7064 / NBRC 10061 / NRRL Y-12695)</name>
    <name type="common">Hybrid yeast</name>
    <dbReference type="NCBI Taxonomy" id="559304"/>
    <lineage>
        <taxon>Eukaryota</taxon>
        <taxon>Fungi</taxon>
        <taxon>Dikarya</taxon>
        <taxon>Ascomycota</taxon>
        <taxon>Saccharomycotina</taxon>
        <taxon>Pichiomycetes</taxon>
        <taxon>Debaryomycetaceae</taxon>
        <taxon>Millerozyma</taxon>
    </lineage>
</organism>
<accession>G8Y536</accession>
<dbReference type="Proteomes" id="UP000005222">
    <property type="component" value="Chromosome M"/>
</dbReference>
<dbReference type="HOGENOM" id="CLU_2171964_0_0_1"/>
<sequence length="110" mass="11810">MLIVYGNAGGAKVNPIICASSADCSNSPLRYFTHIARSISDQGSTEWDAGILGLGRLQEISPQVIQCLAKEGKVGTCNHLWRPQSVVSHDTPSKSALLIVLSETYPINSR</sequence>
<reference evidence="1 2" key="1">
    <citation type="journal article" date="2012" name="G3 (Bethesda)">
        <title>Pichia sorbitophila, an interspecies yeast hybrid reveals early steps of genome resolution following polyploidization.</title>
        <authorList>
            <person name="Leh Louis V."/>
            <person name="Despons L."/>
            <person name="Friedrich A."/>
            <person name="Martin T."/>
            <person name="Durrens P."/>
            <person name="Casaregola S."/>
            <person name="Neuveglise C."/>
            <person name="Fairhead C."/>
            <person name="Marck C."/>
            <person name="Cruz J.A."/>
            <person name="Straub M.L."/>
            <person name="Kugler V."/>
            <person name="Sacerdot C."/>
            <person name="Uzunov Z."/>
            <person name="Thierry A."/>
            <person name="Weiss S."/>
            <person name="Bleykasten C."/>
            <person name="De Montigny J."/>
            <person name="Jacques N."/>
            <person name="Jung P."/>
            <person name="Lemaire M."/>
            <person name="Mallet S."/>
            <person name="Morel G."/>
            <person name="Richard G.F."/>
            <person name="Sarkar A."/>
            <person name="Savel G."/>
            <person name="Schacherer J."/>
            <person name="Seret M.L."/>
            <person name="Talla E."/>
            <person name="Samson G."/>
            <person name="Jubin C."/>
            <person name="Poulain J."/>
            <person name="Vacherie B."/>
            <person name="Barbe V."/>
            <person name="Pelletier E."/>
            <person name="Sherman D.J."/>
            <person name="Westhof E."/>
            <person name="Weissenbach J."/>
            <person name="Baret P.V."/>
            <person name="Wincker P."/>
            <person name="Gaillardin C."/>
            <person name="Dujon B."/>
            <person name="Souciet J.L."/>
        </authorList>
    </citation>
    <scope>NUCLEOTIDE SEQUENCE [LARGE SCALE GENOMIC DNA]</scope>
    <source>
        <strain evidence="2">ATCC MYA-4447 / BCRC 22081 / CBS 7064 / NBRC 10061 / NRRL Y-12695</strain>
    </source>
</reference>
<keyword evidence="2" id="KW-1185">Reference proteome</keyword>
<gene>
    <name evidence="1" type="primary">Piso0_005438</name>
    <name evidence="1" type="ORF">GNLVRS01_PISO0M14730g</name>
</gene>
<name>G8Y536_PICSO</name>
<dbReference type="EMBL" id="FO082047">
    <property type="protein sequence ID" value="CCE85804.1"/>
    <property type="molecule type" value="Genomic_DNA"/>
</dbReference>
<evidence type="ECO:0000313" key="1">
    <source>
        <dbReference type="EMBL" id="CCE85804.1"/>
    </source>
</evidence>
<dbReference type="AlphaFoldDB" id="G8Y536"/>
<proteinExistence type="predicted"/>